<dbReference type="InterPro" id="IPR008928">
    <property type="entry name" value="6-hairpin_glycosidase_sf"/>
</dbReference>
<reference evidence="6 7" key="1">
    <citation type="submission" date="2019-11" db="EMBL/GenBank/DDBJ databases">
        <title>Pedobacter petrophilus genome.</title>
        <authorList>
            <person name="Feldbauer M.J."/>
            <person name="Newman J.D."/>
        </authorList>
    </citation>
    <scope>NUCLEOTIDE SEQUENCE [LARGE SCALE GENOMIC DNA]</scope>
    <source>
        <strain evidence="6 7">LMG 29686</strain>
    </source>
</reference>
<evidence type="ECO:0000256" key="2">
    <source>
        <dbReference type="ARBA" id="ARBA00011245"/>
    </source>
</evidence>
<dbReference type="Gene3D" id="2.70.98.10">
    <property type="match status" value="1"/>
</dbReference>
<dbReference type="PANTHER" id="PTHR12143">
    <property type="entry name" value="PEPTIDE N-GLYCANASE PNGASE -RELATED"/>
    <property type="match status" value="1"/>
</dbReference>
<proteinExistence type="predicted"/>
<organism evidence="6 7">
    <name type="scientific">Pedobacter petrophilus</name>
    <dbReference type="NCBI Taxonomy" id="1908241"/>
    <lineage>
        <taxon>Bacteria</taxon>
        <taxon>Pseudomonadati</taxon>
        <taxon>Bacteroidota</taxon>
        <taxon>Sphingobacteriia</taxon>
        <taxon>Sphingobacteriales</taxon>
        <taxon>Sphingobacteriaceae</taxon>
        <taxon>Pedobacter</taxon>
    </lineage>
</organism>
<evidence type="ECO:0000313" key="6">
    <source>
        <dbReference type="EMBL" id="MRX74693.1"/>
    </source>
</evidence>
<dbReference type="Gene3D" id="3.30.2080.10">
    <property type="entry name" value="GH92 mannosidase domain"/>
    <property type="match status" value="1"/>
</dbReference>
<comment type="subunit">
    <text evidence="2">Monomer.</text>
</comment>
<keyword evidence="6" id="KW-0378">Hydrolase</keyword>
<evidence type="ECO:0000259" key="4">
    <source>
        <dbReference type="Pfam" id="PF07971"/>
    </source>
</evidence>
<dbReference type="EMBL" id="WKKH01000002">
    <property type="protein sequence ID" value="MRX74693.1"/>
    <property type="molecule type" value="Genomic_DNA"/>
</dbReference>
<dbReference type="SUPFAM" id="SSF48208">
    <property type="entry name" value="Six-hairpin glycosidases"/>
    <property type="match status" value="1"/>
</dbReference>
<dbReference type="Pfam" id="PF17678">
    <property type="entry name" value="Glyco_hydro_92N"/>
    <property type="match status" value="1"/>
</dbReference>
<protein>
    <submittedName>
        <fullName evidence="6">Glycoside hydrolase family 92 protein</fullName>
    </submittedName>
</protein>
<dbReference type="NCBIfam" id="TIGR01180">
    <property type="entry name" value="aman2_put"/>
    <property type="match status" value="1"/>
</dbReference>
<dbReference type="FunFam" id="3.30.2080.10:FF:000001">
    <property type="entry name" value="Alpha-1,2-mannosidase subfamily"/>
    <property type="match status" value="1"/>
</dbReference>
<comment type="caution">
    <text evidence="6">The sequence shown here is derived from an EMBL/GenBank/DDBJ whole genome shotgun (WGS) entry which is preliminary data.</text>
</comment>
<evidence type="ECO:0000256" key="3">
    <source>
        <dbReference type="ARBA" id="ARBA00022837"/>
    </source>
</evidence>
<dbReference type="GO" id="GO:0030246">
    <property type="term" value="F:carbohydrate binding"/>
    <property type="evidence" value="ECO:0007669"/>
    <property type="project" value="InterPro"/>
</dbReference>
<evidence type="ECO:0000259" key="5">
    <source>
        <dbReference type="Pfam" id="PF17678"/>
    </source>
</evidence>
<evidence type="ECO:0000313" key="7">
    <source>
        <dbReference type="Proteomes" id="UP000487757"/>
    </source>
</evidence>
<dbReference type="Pfam" id="PF07971">
    <property type="entry name" value="Glyco_hydro_92"/>
    <property type="match status" value="1"/>
</dbReference>
<dbReference type="OrthoDB" id="9758101at2"/>
<dbReference type="InterPro" id="IPR012939">
    <property type="entry name" value="Glyco_hydro_92"/>
</dbReference>
<feature type="domain" description="Glycosyl hydrolase family 92 N-terminal" evidence="5">
    <location>
        <begin position="26"/>
        <end position="248"/>
    </location>
</feature>
<dbReference type="AlphaFoldDB" id="A0A7K0FSV8"/>
<name>A0A7K0FSV8_9SPHI</name>
<dbReference type="GO" id="GO:0005829">
    <property type="term" value="C:cytosol"/>
    <property type="evidence" value="ECO:0007669"/>
    <property type="project" value="TreeGrafter"/>
</dbReference>
<dbReference type="Gene3D" id="1.20.1050.60">
    <property type="entry name" value="alpha-1,2-mannosidase"/>
    <property type="match status" value="1"/>
</dbReference>
<comment type="cofactor">
    <cofactor evidence="1">
        <name>Ca(2+)</name>
        <dbReference type="ChEBI" id="CHEBI:29108"/>
    </cofactor>
</comment>
<dbReference type="InterPro" id="IPR041371">
    <property type="entry name" value="GH92_N"/>
</dbReference>
<dbReference type="PANTHER" id="PTHR12143:SF39">
    <property type="entry name" value="SECRETED PROTEIN"/>
    <property type="match status" value="1"/>
</dbReference>
<gene>
    <name evidence="6" type="ORF">GJU39_01215</name>
</gene>
<evidence type="ECO:0000256" key="1">
    <source>
        <dbReference type="ARBA" id="ARBA00001913"/>
    </source>
</evidence>
<dbReference type="Gene3D" id="1.20.1610.10">
    <property type="entry name" value="alpha-1,2-mannosidases domains"/>
    <property type="match status" value="1"/>
</dbReference>
<dbReference type="InterPro" id="IPR014718">
    <property type="entry name" value="GH-type_carb-bd"/>
</dbReference>
<keyword evidence="3" id="KW-0106">Calcium</keyword>
<keyword evidence="7" id="KW-1185">Reference proteome</keyword>
<dbReference type="InterPro" id="IPR050883">
    <property type="entry name" value="PNGase"/>
</dbReference>
<dbReference type="GO" id="GO:0000224">
    <property type="term" value="F:peptide-N4-(N-acetyl-beta-glucosaminyl)asparagine amidase activity"/>
    <property type="evidence" value="ECO:0007669"/>
    <property type="project" value="TreeGrafter"/>
</dbReference>
<sequence length="736" mass="82265">MIRYLFTIYFALFFFQGLYAQKLTDFVDPFIGTGGHGHTYPGAVVPFGMVQLSPDNGRSGWDWSSGYHYSDSTITGFSHTHLNGTGIGDWCDISVMPFVNSDAKVKATFKHQDEIAKPGYYAVKLNSGILAAFTVTERCGFHAYDFPVGSDPMIQFDLGFHINWDKTTGACVSVLNDSTLVGYRFSTGWAKNQKVYFAARTSKGFSKFKLYSGNKLINGAMVLDTAARVQLFFAGASGGRVMLKVALSSVSSEKALAGLSEIGGWDFEKTKNIASEKWEKELQKIKIKTADVALKKTFYTALYHTCLSPGLYSDGDGDYQNSRSEQHRMANGSQRYTVYSLWDTFRALNPLFTLTQPKRYPDIVKSMMAFYRENGLLPVWDLSTWEANTMTGYHAVPVLADAVLKGIKGVDIEEAYRAMKASAMQQTRNVPDYIRYGYLSQDKGGWSVTVTLEYAFDDFCIAQVANKLGLKSDYKLFMQRAVAYTRLFDPVTGFVRAKNSDGQFTMPFDPYFSEHEEKAEYIEGNAWQHSFFVPQDPRGLAKLHGGNDKFIKKLDSLFSVSSEVKGRNASGDISGMIGQYAHGNEPSHHISYLYSYVGAAWKTQEKVRMIADSMYHDRPDGYAGNEDCGQMSAWFVWNAIGFYPANPVIGQYVFGSPLVDRAEMALPNGKSLTILVNNNSKANKYIQKIVLNGKDLPKVFITHSQILGGGKLIFYMGSKPNKTRAIRPEDWPYSIN</sequence>
<feature type="domain" description="Glycosyl hydrolase family 92" evidence="4">
    <location>
        <begin position="260"/>
        <end position="718"/>
    </location>
</feature>
<dbReference type="GO" id="GO:0005975">
    <property type="term" value="P:carbohydrate metabolic process"/>
    <property type="evidence" value="ECO:0007669"/>
    <property type="project" value="InterPro"/>
</dbReference>
<dbReference type="FunFam" id="1.20.1050.60:FF:000001">
    <property type="entry name" value="Putative alpha-1,2-mannosidase"/>
    <property type="match status" value="1"/>
</dbReference>
<dbReference type="InterPro" id="IPR005887">
    <property type="entry name" value="GH92_a_mannosidase_put"/>
</dbReference>
<dbReference type="GO" id="GO:0006516">
    <property type="term" value="P:glycoprotein catabolic process"/>
    <property type="evidence" value="ECO:0007669"/>
    <property type="project" value="TreeGrafter"/>
</dbReference>
<dbReference type="Proteomes" id="UP000487757">
    <property type="component" value="Unassembled WGS sequence"/>
</dbReference>
<dbReference type="RefSeq" id="WP_154279060.1">
    <property type="nucleotide sequence ID" value="NZ_JBHUJQ010000001.1"/>
</dbReference>
<accession>A0A7K0FSV8</accession>